<accession>A0A0N4X769</accession>
<name>A0A0N4X769_HAEPC</name>
<dbReference type="EMBL" id="UZAF01021952">
    <property type="protein sequence ID" value="VDO82114.1"/>
    <property type="molecule type" value="Genomic_DNA"/>
</dbReference>
<feature type="chain" id="PRO_5043124346" evidence="1">
    <location>
        <begin position="21"/>
        <end position="72"/>
    </location>
</feature>
<dbReference type="OMA" id="KTMRMFC"/>
<evidence type="ECO:0000313" key="4">
    <source>
        <dbReference type="WBParaSite" id="HPLM_0002021101-mRNA-1"/>
    </source>
</evidence>
<proteinExistence type="predicted"/>
<evidence type="ECO:0000313" key="2">
    <source>
        <dbReference type="EMBL" id="VDO82114.1"/>
    </source>
</evidence>
<dbReference type="WBParaSite" id="HPLM_0002021101-mRNA-1">
    <property type="protein sequence ID" value="HPLM_0002021101-mRNA-1"/>
    <property type="gene ID" value="HPLM_0002021101"/>
</dbReference>
<evidence type="ECO:0000313" key="3">
    <source>
        <dbReference type="Proteomes" id="UP000268014"/>
    </source>
</evidence>
<dbReference type="Proteomes" id="UP000268014">
    <property type="component" value="Unassembled WGS sequence"/>
</dbReference>
<keyword evidence="1" id="KW-0732">Signal</keyword>
<dbReference type="AlphaFoldDB" id="A0A0N4X769"/>
<sequence>MRMLCVSIFLLLVSVIFASAVTLQKFELHDRHSRQKRQFGFGRPFGYGRPYGPGFGRPLYGGFGRPYGLYGR</sequence>
<reference evidence="4" key="1">
    <citation type="submission" date="2017-02" db="UniProtKB">
        <authorList>
            <consortium name="WormBaseParasite"/>
        </authorList>
    </citation>
    <scope>IDENTIFICATION</scope>
</reference>
<evidence type="ECO:0000256" key="1">
    <source>
        <dbReference type="SAM" id="SignalP"/>
    </source>
</evidence>
<gene>
    <name evidence="2" type="ORF">HPLM_LOCUS20203</name>
</gene>
<organism evidence="4">
    <name type="scientific">Haemonchus placei</name>
    <name type="common">Barber's pole worm</name>
    <dbReference type="NCBI Taxonomy" id="6290"/>
    <lineage>
        <taxon>Eukaryota</taxon>
        <taxon>Metazoa</taxon>
        <taxon>Ecdysozoa</taxon>
        <taxon>Nematoda</taxon>
        <taxon>Chromadorea</taxon>
        <taxon>Rhabditida</taxon>
        <taxon>Rhabditina</taxon>
        <taxon>Rhabditomorpha</taxon>
        <taxon>Strongyloidea</taxon>
        <taxon>Trichostrongylidae</taxon>
        <taxon>Haemonchus</taxon>
    </lineage>
</organism>
<protein>
    <submittedName>
        <fullName evidence="2 4">Uncharacterized protein</fullName>
    </submittedName>
</protein>
<reference evidence="2 3" key="2">
    <citation type="submission" date="2018-11" db="EMBL/GenBank/DDBJ databases">
        <authorList>
            <consortium name="Pathogen Informatics"/>
        </authorList>
    </citation>
    <scope>NUCLEOTIDE SEQUENCE [LARGE SCALE GENOMIC DNA]</scope>
    <source>
        <strain evidence="2 3">MHpl1</strain>
    </source>
</reference>
<keyword evidence="3" id="KW-1185">Reference proteome</keyword>
<feature type="signal peptide" evidence="1">
    <location>
        <begin position="1"/>
        <end position="20"/>
    </location>
</feature>